<evidence type="ECO:0000313" key="3">
    <source>
        <dbReference type="EMBL" id="KJA23783.1"/>
    </source>
</evidence>
<keyword evidence="4" id="KW-1185">Reference proteome</keyword>
<dbReference type="EMBL" id="KN817541">
    <property type="protein sequence ID" value="KJA23783.1"/>
    <property type="molecule type" value="Genomic_DNA"/>
</dbReference>
<accession>A0A0D2MJE0</accession>
<dbReference type="Proteomes" id="UP000054270">
    <property type="component" value="Unassembled WGS sequence"/>
</dbReference>
<feature type="region of interest" description="Disordered" evidence="1">
    <location>
        <begin position="165"/>
        <end position="201"/>
    </location>
</feature>
<dbReference type="InterPro" id="IPR010730">
    <property type="entry name" value="HET"/>
</dbReference>
<dbReference type="Pfam" id="PF06985">
    <property type="entry name" value="HET"/>
    <property type="match status" value="1"/>
</dbReference>
<feature type="compositionally biased region" description="Polar residues" evidence="1">
    <location>
        <begin position="166"/>
        <end position="181"/>
    </location>
</feature>
<proteinExistence type="predicted"/>
<dbReference type="AlphaFoldDB" id="A0A0D2MJE0"/>
<evidence type="ECO:0000313" key="4">
    <source>
        <dbReference type="Proteomes" id="UP000054270"/>
    </source>
</evidence>
<dbReference type="PANTHER" id="PTHR10622:SF10">
    <property type="entry name" value="HET DOMAIN-CONTAINING PROTEIN"/>
    <property type="match status" value="1"/>
</dbReference>
<feature type="domain" description="Heterokaryon incompatibility" evidence="2">
    <location>
        <begin position="16"/>
        <end position="108"/>
    </location>
</feature>
<evidence type="ECO:0000259" key="2">
    <source>
        <dbReference type="Pfam" id="PF06985"/>
    </source>
</evidence>
<reference evidence="4" key="1">
    <citation type="submission" date="2014-04" db="EMBL/GenBank/DDBJ databases">
        <title>Evolutionary Origins and Diversification of the Mycorrhizal Mutualists.</title>
        <authorList>
            <consortium name="DOE Joint Genome Institute"/>
            <consortium name="Mycorrhizal Genomics Consortium"/>
            <person name="Kohler A."/>
            <person name="Kuo A."/>
            <person name="Nagy L.G."/>
            <person name="Floudas D."/>
            <person name="Copeland A."/>
            <person name="Barry K.W."/>
            <person name="Cichocki N."/>
            <person name="Veneault-Fourrey C."/>
            <person name="LaButti K."/>
            <person name="Lindquist E.A."/>
            <person name="Lipzen A."/>
            <person name="Lundell T."/>
            <person name="Morin E."/>
            <person name="Murat C."/>
            <person name="Riley R."/>
            <person name="Ohm R."/>
            <person name="Sun H."/>
            <person name="Tunlid A."/>
            <person name="Henrissat B."/>
            <person name="Grigoriev I.V."/>
            <person name="Hibbett D.S."/>
            <person name="Martin F."/>
        </authorList>
    </citation>
    <scope>NUCLEOTIDE SEQUENCE [LARGE SCALE GENOMIC DNA]</scope>
    <source>
        <strain evidence="4">FD-334 SS-4</strain>
    </source>
</reference>
<evidence type="ECO:0000256" key="1">
    <source>
        <dbReference type="SAM" id="MobiDB-lite"/>
    </source>
</evidence>
<dbReference type="PANTHER" id="PTHR10622">
    <property type="entry name" value="HET DOMAIN-CONTAINING PROTEIN"/>
    <property type="match status" value="1"/>
</dbReference>
<sequence length="526" mass="58229">MQKELVTALVAQQTRYAILSHTWIRDSIPGDVIYKDWATRTDNPRGCAKIAQFCKVAATQHGVTLGWMDTVCINKDSSTELDESIRSMHKWYRGSHVCVTYLAETHAVADMHVDSWFTRGWTLQELLAPRDVQFYNKDWANLGPATATFADSWAVDPWAVDPVWSLPNSDNDSDNGGSATEASAGPGAALPNSPNNSDIGDPSIESWGDTWISHANSILDIQKKILEATSITKAELELCKRGETDVIPISRRLELASYREVTREEDVAYSLMGLIGVDISIAYGEGAERALFRLLREIISAKKNVLDIFNHGYGSLVDGVSDNRLFPSSIKQYTYRSPHFDLSGSMVLDPWQETSVLDYWQPMEPIILTHLGVRVPLLFVPALASLVPARYLMKGDFYGHTKICIQTSGPSVHIRHYDLLDRTIFDEAAQGIVPTAGWNVNGPRIVNFGVLNFGMDGADILLPPLCLAVALNCGKAIPGLVRPADRMRILEARTPPVFSLESAGNQRRIAGNELARHRMQIVVLSL</sequence>
<protein>
    <recommendedName>
        <fullName evidence="2">Heterokaryon incompatibility domain-containing protein</fullName>
    </recommendedName>
</protein>
<dbReference type="OrthoDB" id="5303367at2759"/>
<dbReference type="STRING" id="945553.A0A0D2MJE0"/>
<organism evidence="3 4">
    <name type="scientific">Hypholoma sublateritium (strain FD-334 SS-4)</name>
    <dbReference type="NCBI Taxonomy" id="945553"/>
    <lineage>
        <taxon>Eukaryota</taxon>
        <taxon>Fungi</taxon>
        <taxon>Dikarya</taxon>
        <taxon>Basidiomycota</taxon>
        <taxon>Agaricomycotina</taxon>
        <taxon>Agaricomycetes</taxon>
        <taxon>Agaricomycetidae</taxon>
        <taxon>Agaricales</taxon>
        <taxon>Agaricineae</taxon>
        <taxon>Strophariaceae</taxon>
        <taxon>Hypholoma</taxon>
    </lineage>
</organism>
<name>A0A0D2MJE0_HYPSF</name>
<gene>
    <name evidence="3" type="ORF">HYPSUDRAFT_39630</name>
</gene>